<sequence>MSNITYNQEEESIDPTEEKSPRIVMLNLYSEKDFLNDVQINYHTHLFCHRGSLTFSFNDTKMECKSGEFLFWFAKSKLSDLQFSKSFRATVLLVENQFLNDNIPDQNWGIDATLHSRQYPVKQLNDQKDRQRVLTNFQMLNDKFQDKEHRFYEEALKLQMRLFILEMWHTFAKDYERRKRTLQTGTLYERFMHLLPEYCLKEREVQFYASQLNITAKYLNAVCKQNSGVTASEWIQRYVRERIIILLKEKQLNITEIADMMDFSSRSFFTRYVKKVLSVTPSEFRNRLR</sequence>
<dbReference type="Proteomes" id="UP000321935">
    <property type="component" value="Unassembled WGS sequence"/>
</dbReference>
<accession>A0A5C7AA85</accession>
<comment type="caution">
    <text evidence="5">The sequence shown here is derived from an EMBL/GenBank/DDBJ whole genome shotgun (WGS) entry which is preliminary data.</text>
</comment>
<keyword evidence="1" id="KW-0805">Transcription regulation</keyword>
<dbReference type="GO" id="GO:0003700">
    <property type="term" value="F:DNA-binding transcription factor activity"/>
    <property type="evidence" value="ECO:0007669"/>
    <property type="project" value="InterPro"/>
</dbReference>
<evidence type="ECO:0000313" key="6">
    <source>
        <dbReference type="Proteomes" id="UP000321935"/>
    </source>
</evidence>
<protein>
    <submittedName>
        <fullName evidence="5">AraC family transcriptional regulator</fullName>
    </submittedName>
</protein>
<evidence type="ECO:0000256" key="3">
    <source>
        <dbReference type="ARBA" id="ARBA00023163"/>
    </source>
</evidence>
<keyword evidence="3" id="KW-0804">Transcription</keyword>
<name>A0A5C7AA85_9BACT</name>
<dbReference type="SMART" id="SM00342">
    <property type="entry name" value="HTH_ARAC"/>
    <property type="match status" value="1"/>
</dbReference>
<evidence type="ECO:0000256" key="2">
    <source>
        <dbReference type="ARBA" id="ARBA00023125"/>
    </source>
</evidence>
<dbReference type="PANTHER" id="PTHR43280:SF32">
    <property type="entry name" value="TRANSCRIPTIONAL REGULATORY PROTEIN"/>
    <property type="match status" value="1"/>
</dbReference>
<organism evidence="5 6">
    <name type="scientific">Algoriphagus aquimarinus</name>
    <dbReference type="NCBI Taxonomy" id="237018"/>
    <lineage>
        <taxon>Bacteria</taxon>
        <taxon>Pseudomonadati</taxon>
        <taxon>Bacteroidota</taxon>
        <taxon>Cytophagia</taxon>
        <taxon>Cytophagales</taxon>
        <taxon>Cyclobacteriaceae</taxon>
        <taxon>Algoriphagus</taxon>
    </lineage>
</organism>
<dbReference type="PANTHER" id="PTHR43280">
    <property type="entry name" value="ARAC-FAMILY TRANSCRIPTIONAL REGULATOR"/>
    <property type="match status" value="1"/>
</dbReference>
<dbReference type="OrthoDB" id="1007667at2"/>
<gene>
    <name evidence="5" type="ORF">ESV85_21515</name>
</gene>
<evidence type="ECO:0000259" key="4">
    <source>
        <dbReference type="PROSITE" id="PS01124"/>
    </source>
</evidence>
<dbReference type="InterPro" id="IPR018060">
    <property type="entry name" value="HTH_AraC"/>
</dbReference>
<reference evidence="5 6" key="1">
    <citation type="submission" date="2019-08" db="EMBL/GenBank/DDBJ databases">
        <title>Genomes sequence of Algoriphagus aquimarinus ACAM450.</title>
        <authorList>
            <person name="Bowman J.P."/>
        </authorList>
    </citation>
    <scope>NUCLEOTIDE SEQUENCE [LARGE SCALE GENOMIC DNA]</scope>
    <source>
        <strain evidence="5 6">ACAM 450</strain>
    </source>
</reference>
<dbReference type="PROSITE" id="PS01124">
    <property type="entry name" value="HTH_ARAC_FAMILY_2"/>
    <property type="match status" value="1"/>
</dbReference>
<dbReference type="GO" id="GO:0043565">
    <property type="term" value="F:sequence-specific DNA binding"/>
    <property type="evidence" value="ECO:0007669"/>
    <property type="project" value="InterPro"/>
</dbReference>
<dbReference type="EMBL" id="VORW01000033">
    <property type="protein sequence ID" value="TXE02259.1"/>
    <property type="molecule type" value="Genomic_DNA"/>
</dbReference>
<dbReference type="Gene3D" id="1.10.10.60">
    <property type="entry name" value="Homeodomain-like"/>
    <property type="match status" value="1"/>
</dbReference>
<keyword evidence="2" id="KW-0238">DNA-binding</keyword>
<dbReference type="InterPro" id="IPR009057">
    <property type="entry name" value="Homeodomain-like_sf"/>
</dbReference>
<evidence type="ECO:0000256" key="1">
    <source>
        <dbReference type="ARBA" id="ARBA00023015"/>
    </source>
</evidence>
<evidence type="ECO:0000313" key="5">
    <source>
        <dbReference type="EMBL" id="TXE02259.1"/>
    </source>
</evidence>
<feature type="domain" description="HTH araC/xylS-type" evidence="4">
    <location>
        <begin position="189"/>
        <end position="287"/>
    </location>
</feature>
<dbReference type="SUPFAM" id="SSF46689">
    <property type="entry name" value="Homeodomain-like"/>
    <property type="match status" value="1"/>
</dbReference>
<dbReference type="Pfam" id="PF12833">
    <property type="entry name" value="HTH_18"/>
    <property type="match status" value="1"/>
</dbReference>
<proteinExistence type="predicted"/>
<dbReference type="AlphaFoldDB" id="A0A5C7AA85"/>
<dbReference type="RefSeq" id="WP_146921319.1">
    <property type="nucleotide sequence ID" value="NZ_VORW01000033.1"/>
</dbReference>